<dbReference type="Pfam" id="PF01394">
    <property type="entry name" value="Clathrin_propel"/>
    <property type="match status" value="1"/>
</dbReference>
<accession>A0A9P1IIE1</accession>
<dbReference type="GO" id="GO:0045334">
    <property type="term" value="C:clathrin-coated endocytic vesicle"/>
    <property type="evidence" value="ECO:0007669"/>
    <property type="project" value="TreeGrafter"/>
</dbReference>
<dbReference type="InterPro" id="IPR022365">
    <property type="entry name" value="Clathrin_H-chain_propeller_rpt"/>
</dbReference>
<keyword evidence="2" id="KW-1185">Reference proteome</keyword>
<dbReference type="GO" id="GO:0005198">
    <property type="term" value="F:structural molecule activity"/>
    <property type="evidence" value="ECO:0007669"/>
    <property type="project" value="InterPro"/>
</dbReference>
<dbReference type="PANTHER" id="PTHR10292">
    <property type="entry name" value="CLATHRIN HEAVY CHAIN RELATED"/>
    <property type="match status" value="1"/>
</dbReference>
<dbReference type="Gene3D" id="2.130.10.110">
    <property type="entry name" value="Clathrin heavy-chain terminal domain"/>
    <property type="match status" value="1"/>
</dbReference>
<dbReference type="GO" id="GO:0006898">
    <property type="term" value="P:receptor-mediated endocytosis"/>
    <property type="evidence" value="ECO:0007669"/>
    <property type="project" value="TreeGrafter"/>
</dbReference>
<gene>
    <name evidence="1" type="ORF">CAMP_LOCUS7318</name>
</gene>
<sequence>MAERPPVYFQELLQLADVGICQPTITSENVTMESDKNIVIDNKQEVVIIELDEPQNPTRLSISADSVIMHPTANVLALKTGKTLQIYIIETKAIVKEHQNDEDVVFWKWINETTIAFVTETAVYYWSIECDAAPVKLFDRHLSLSGTQIINYLSDADSKWLVLIGISAKDNRVVGNMQLYCTQTKVSQPIDGHAACFVRFKLEGNPFPSNLLCFSVKNEAGGKLHIIEVGSPAAGNQPFQKKNVDVPYTAETAQDFPVSMQVSSEQGIIYLITKHGFVHLHDIESGVHFYSDLFIPETVSVTCPLSKTPGIMGIDGKGQVFSISIDRRYVVPCVMKTLKNPDLALKLAMRGNFLGVEALFEPNICENSSNLVQHHTSRSILELSKTCRKLGNYRISSGLLWISGSLAIQTFISDNSLNVTLNSDDSKRRFADRLSETIGTLFCDFELCHDAYDCYMNYDSDDLKNCTKTAQEFIKLLEEFVENLFKEVLQEFSDAGGESENPTDKVLEKKLEKCSKIHINGKLAHLQ</sequence>
<comment type="caution">
    <text evidence="1">The sequence shown here is derived from an EMBL/GenBank/DDBJ whole genome shotgun (WGS) entry which is preliminary data.</text>
</comment>
<dbReference type="InterPro" id="IPR016025">
    <property type="entry name" value="Clathrin_H-chain_N"/>
</dbReference>
<dbReference type="Proteomes" id="UP001152747">
    <property type="component" value="Unassembled WGS sequence"/>
</dbReference>
<dbReference type="GO" id="GO:0071439">
    <property type="term" value="C:clathrin complex"/>
    <property type="evidence" value="ECO:0007669"/>
    <property type="project" value="TreeGrafter"/>
</dbReference>
<protein>
    <submittedName>
        <fullName evidence="1">Uncharacterized protein</fullName>
    </submittedName>
</protein>
<dbReference type="AlphaFoldDB" id="A0A9P1IIE1"/>
<proteinExistence type="predicted"/>
<dbReference type="GO" id="GO:0006886">
    <property type="term" value="P:intracellular protein transport"/>
    <property type="evidence" value="ECO:0007669"/>
    <property type="project" value="InterPro"/>
</dbReference>
<dbReference type="GO" id="GO:0030132">
    <property type="term" value="C:clathrin coat of coated pit"/>
    <property type="evidence" value="ECO:0007669"/>
    <property type="project" value="InterPro"/>
</dbReference>
<dbReference type="SUPFAM" id="SSF50989">
    <property type="entry name" value="Clathrin heavy-chain terminal domain"/>
    <property type="match status" value="1"/>
</dbReference>
<organism evidence="1 2">
    <name type="scientific">Caenorhabditis angaria</name>
    <dbReference type="NCBI Taxonomy" id="860376"/>
    <lineage>
        <taxon>Eukaryota</taxon>
        <taxon>Metazoa</taxon>
        <taxon>Ecdysozoa</taxon>
        <taxon>Nematoda</taxon>
        <taxon>Chromadorea</taxon>
        <taxon>Rhabditida</taxon>
        <taxon>Rhabditina</taxon>
        <taxon>Rhabditomorpha</taxon>
        <taxon>Rhabditoidea</taxon>
        <taxon>Rhabditidae</taxon>
        <taxon>Peloderinae</taxon>
        <taxon>Caenorhabditis</taxon>
    </lineage>
</organism>
<dbReference type="OrthoDB" id="2113814at2759"/>
<dbReference type="GO" id="GO:0032051">
    <property type="term" value="F:clathrin light chain binding"/>
    <property type="evidence" value="ECO:0007669"/>
    <property type="project" value="TreeGrafter"/>
</dbReference>
<dbReference type="PANTHER" id="PTHR10292:SF1">
    <property type="entry name" value="CLATHRIN HEAVY CHAIN"/>
    <property type="match status" value="1"/>
</dbReference>
<evidence type="ECO:0000313" key="2">
    <source>
        <dbReference type="Proteomes" id="UP001152747"/>
    </source>
</evidence>
<evidence type="ECO:0000313" key="1">
    <source>
        <dbReference type="EMBL" id="CAI5444681.1"/>
    </source>
</evidence>
<name>A0A9P1IIE1_9PELO</name>
<reference evidence="1" key="1">
    <citation type="submission" date="2022-11" db="EMBL/GenBank/DDBJ databases">
        <authorList>
            <person name="Kikuchi T."/>
        </authorList>
    </citation>
    <scope>NUCLEOTIDE SEQUENCE</scope>
    <source>
        <strain evidence="1">PS1010</strain>
    </source>
</reference>
<dbReference type="GO" id="GO:0005938">
    <property type="term" value="C:cell cortex"/>
    <property type="evidence" value="ECO:0007669"/>
    <property type="project" value="TreeGrafter"/>
</dbReference>
<dbReference type="EMBL" id="CANHGI010000003">
    <property type="protein sequence ID" value="CAI5444681.1"/>
    <property type="molecule type" value="Genomic_DNA"/>
</dbReference>
<dbReference type="GO" id="GO:0030130">
    <property type="term" value="C:clathrin coat of trans-Golgi network vesicle"/>
    <property type="evidence" value="ECO:0007669"/>
    <property type="project" value="InterPro"/>
</dbReference>